<accession>A0A8T0B0W2</accession>
<gene>
    <name evidence="1" type="ORF">HF521_002772</name>
</gene>
<protein>
    <submittedName>
        <fullName evidence="1">Uncharacterized protein</fullName>
    </submittedName>
</protein>
<dbReference type="Proteomes" id="UP000606274">
    <property type="component" value="Unassembled WGS sequence"/>
</dbReference>
<dbReference type="EMBL" id="JABFDY010000012">
    <property type="protein sequence ID" value="KAF7699814.1"/>
    <property type="molecule type" value="Genomic_DNA"/>
</dbReference>
<organism evidence="1 2">
    <name type="scientific">Silurus meridionalis</name>
    <name type="common">Southern catfish</name>
    <name type="synonym">Silurus soldatovi meridionalis</name>
    <dbReference type="NCBI Taxonomy" id="175797"/>
    <lineage>
        <taxon>Eukaryota</taxon>
        <taxon>Metazoa</taxon>
        <taxon>Chordata</taxon>
        <taxon>Craniata</taxon>
        <taxon>Vertebrata</taxon>
        <taxon>Euteleostomi</taxon>
        <taxon>Actinopterygii</taxon>
        <taxon>Neopterygii</taxon>
        <taxon>Teleostei</taxon>
        <taxon>Ostariophysi</taxon>
        <taxon>Siluriformes</taxon>
        <taxon>Siluridae</taxon>
        <taxon>Silurus</taxon>
    </lineage>
</organism>
<reference evidence="1" key="1">
    <citation type="submission" date="2020-08" db="EMBL/GenBank/DDBJ databases">
        <title>Chromosome-level assembly of Southern catfish (Silurus meridionalis) provides insights into visual adaptation to the nocturnal and benthic lifestyles.</title>
        <authorList>
            <person name="Zhang Y."/>
            <person name="Wang D."/>
            <person name="Peng Z."/>
        </authorList>
    </citation>
    <scope>NUCLEOTIDE SEQUENCE</scope>
    <source>
        <strain evidence="1">SWU-2019-XX</strain>
        <tissue evidence="1">Muscle</tissue>
    </source>
</reference>
<comment type="caution">
    <text evidence="1">The sequence shown here is derived from an EMBL/GenBank/DDBJ whole genome shotgun (WGS) entry which is preliminary data.</text>
</comment>
<sequence>MFREAATNSKSINLEEYTSSVTSYISKCIDDMTISKTITTGSNQKPYMTAKVHAQLKQRDSTFEVQNRHRRSYPQNRSHIVSNLIYPSLLSQSQTAVVGGLWNCQSAVRKADFITGLASTTHLTFWHLLRPGYPHRTLLHQLLCLLPMLSLIHQEKLVEVVVQVYFYHGDGVSHLSLCLI</sequence>
<keyword evidence="2" id="KW-1185">Reference proteome</keyword>
<evidence type="ECO:0000313" key="2">
    <source>
        <dbReference type="Proteomes" id="UP000606274"/>
    </source>
</evidence>
<name>A0A8T0B0W2_SILME</name>
<evidence type="ECO:0000313" key="1">
    <source>
        <dbReference type="EMBL" id="KAF7699814.1"/>
    </source>
</evidence>
<proteinExistence type="predicted"/>
<dbReference type="AlphaFoldDB" id="A0A8T0B0W2"/>